<proteinExistence type="predicted"/>
<protein>
    <submittedName>
        <fullName evidence="1">Uncharacterized protein</fullName>
    </submittedName>
</protein>
<dbReference type="Proteomes" id="UP000185936">
    <property type="component" value="Unassembled WGS sequence"/>
</dbReference>
<gene>
    <name evidence="1" type="ORF">SAMN05421752_12122</name>
</gene>
<name>A0A1N7H225_9EURY</name>
<dbReference type="EMBL" id="FTNR01000021">
    <property type="protein sequence ID" value="SIS18889.1"/>
    <property type="molecule type" value="Genomic_DNA"/>
</dbReference>
<organism evidence="1 2">
    <name type="scientific">Natronorubrum thiooxidans</name>
    <dbReference type="NCBI Taxonomy" id="308853"/>
    <lineage>
        <taxon>Archaea</taxon>
        <taxon>Methanobacteriati</taxon>
        <taxon>Methanobacteriota</taxon>
        <taxon>Stenosarchaea group</taxon>
        <taxon>Halobacteria</taxon>
        <taxon>Halobacteriales</taxon>
        <taxon>Natrialbaceae</taxon>
        <taxon>Natronorubrum</taxon>
    </lineage>
</organism>
<reference evidence="2" key="1">
    <citation type="submission" date="2017-01" db="EMBL/GenBank/DDBJ databases">
        <authorList>
            <person name="Varghese N."/>
            <person name="Submissions S."/>
        </authorList>
    </citation>
    <scope>NUCLEOTIDE SEQUENCE [LARGE SCALE GENOMIC DNA]</scope>
    <source>
        <strain evidence="2">type strain: HArc-</strain>
    </source>
</reference>
<evidence type="ECO:0000313" key="1">
    <source>
        <dbReference type="EMBL" id="SIS18889.1"/>
    </source>
</evidence>
<accession>A0A1N7H225</accession>
<keyword evidence="2" id="KW-1185">Reference proteome</keyword>
<dbReference type="AlphaFoldDB" id="A0A1N7H225"/>
<evidence type="ECO:0000313" key="2">
    <source>
        <dbReference type="Proteomes" id="UP000185936"/>
    </source>
</evidence>
<sequence>MLNREILFITLSRWGETVAFLSNTHVVSDMAYPKPVPAFTPDAFRETMNRVEETTVPDEEKAAVDELRAEIRSESED</sequence>